<dbReference type="InterPro" id="IPR014710">
    <property type="entry name" value="RmlC-like_jellyroll"/>
</dbReference>
<dbReference type="EMBL" id="CP002584">
    <property type="protein sequence ID" value="ADZ81421.1"/>
    <property type="molecule type" value="Genomic_DNA"/>
</dbReference>
<dbReference type="STRING" id="743722.Sph21_4914"/>
<dbReference type="InterPro" id="IPR018490">
    <property type="entry name" value="cNMP-bd_dom_sf"/>
</dbReference>
<dbReference type="SUPFAM" id="SSF51206">
    <property type="entry name" value="cAMP-binding domain-like"/>
    <property type="match status" value="1"/>
</dbReference>
<gene>
    <name evidence="1" type="ordered locus">Sph21_4914</name>
</gene>
<dbReference type="AlphaFoldDB" id="F4C8V2"/>
<evidence type="ECO:0008006" key="2">
    <source>
        <dbReference type="Google" id="ProtNLM"/>
    </source>
</evidence>
<dbReference type="HOGENOM" id="CLU_1276624_0_0_10"/>
<dbReference type="OrthoDB" id="798621at2"/>
<dbReference type="Gene3D" id="2.60.120.10">
    <property type="entry name" value="Jelly Rolls"/>
    <property type="match status" value="1"/>
</dbReference>
<name>F4C8V2_SPHS2</name>
<dbReference type="PATRIC" id="fig|743722.3.peg.5214"/>
<dbReference type="KEGG" id="shg:Sph21_4914"/>
<evidence type="ECO:0000313" key="1">
    <source>
        <dbReference type="EMBL" id="ADZ81421.1"/>
    </source>
</evidence>
<proteinExistence type="predicted"/>
<protein>
    <recommendedName>
        <fullName evidence="2">Crp/Fnr family transcriptional regulator</fullName>
    </recommendedName>
</protein>
<organism evidence="1">
    <name type="scientific">Sphingobacterium sp. (strain 21)</name>
    <dbReference type="NCBI Taxonomy" id="743722"/>
    <lineage>
        <taxon>Bacteria</taxon>
        <taxon>Pseudomonadati</taxon>
        <taxon>Bacteroidota</taxon>
        <taxon>Sphingobacteriia</taxon>
        <taxon>Sphingobacteriales</taxon>
        <taxon>Sphingobacteriaceae</taxon>
        <taxon>Sphingobacterium</taxon>
    </lineage>
</organism>
<sequence>MYEQKIRHIGTILKDLSTLIDIPQGFEEKLIQVSRLVHQQRLMYIEYPGEVGDGSLWYLLRGVARSVVANKERGDFCTIHLWKKGDVILHTESLLGNADRDESIQLLDESILLQIPNNQVQQLLGEWPILYGLINRLAAYRRNSLMRYALSLRYPAIERIRLFLKNNPAMHRRVSQAYLADYLAMDRSTFSSLLKQIQTASG</sequence>
<dbReference type="eggNOG" id="COG0664">
    <property type="taxonomic scope" value="Bacteria"/>
</dbReference>
<reference evidence="1" key="1">
    <citation type="submission" date="2011-03" db="EMBL/GenBank/DDBJ databases">
        <title>Complete sequence of Sphingobacterium sp. 21.</title>
        <authorList>
            <consortium name="US DOE Joint Genome Institute"/>
            <person name="Lucas S."/>
            <person name="Copeland A."/>
            <person name="Lapidus A."/>
            <person name="Cheng J.-F."/>
            <person name="Goodwin L."/>
            <person name="Pitluck S."/>
            <person name="Davenport K."/>
            <person name="Detter J.C."/>
            <person name="Han C."/>
            <person name="Tapia R."/>
            <person name="Land M."/>
            <person name="Hauser L."/>
            <person name="Kyrpides N."/>
            <person name="Ivanova N."/>
            <person name="Ovchinnikova G."/>
            <person name="Pagani I."/>
            <person name="Siebers A.K."/>
            <person name="Allgaier M."/>
            <person name="Thelen M.P."/>
            <person name="Hugenholtz P."/>
            <person name="Woyke T."/>
        </authorList>
    </citation>
    <scope>NUCLEOTIDE SEQUENCE</scope>
    <source>
        <strain evidence="1">21</strain>
    </source>
</reference>
<accession>F4C8V2</accession>